<evidence type="ECO:0000313" key="4">
    <source>
        <dbReference type="WBParaSite" id="TCNE_0001817701-mRNA-1"/>
    </source>
</evidence>
<feature type="transmembrane region" description="Helical" evidence="1">
    <location>
        <begin position="39"/>
        <end position="65"/>
    </location>
</feature>
<reference evidence="2 3" key="2">
    <citation type="submission" date="2018-11" db="EMBL/GenBank/DDBJ databases">
        <authorList>
            <consortium name="Pathogen Informatics"/>
        </authorList>
    </citation>
    <scope>NUCLEOTIDE SEQUENCE [LARGE SCALE GENOMIC DNA]</scope>
</reference>
<dbReference type="Proteomes" id="UP000050794">
    <property type="component" value="Unassembled WGS sequence"/>
</dbReference>
<keyword evidence="1" id="KW-0812">Transmembrane</keyword>
<dbReference type="WBParaSite" id="TCNE_0001817701-mRNA-1">
    <property type="protein sequence ID" value="TCNE_0001817701-mRNA-1"/>
    <property type="gene ID" value="TCNE_0001817701"/>
</dbReference>
<keyword evidence="1" id="KW-0472">Membrane</keyword>
<protein>
    <submittedName>
        <fullName evidence="4">Transmembrane protein</fullName>
    </submittedName>
</protein>
<sequence>MAVLNLNPGARSQRIDAASNKEVIKSRTFAHGPGEVDMLIGFFVMNGACIAFFLLFGSCVICSCLRGLSSNGNGILKAATGRSTPLSTSISKSCFQQFIPPPAPKKTFKDVITKAFHKERNKWNTPSNVTSKDFPIVQPLQKRNSVMELHGTTAYHSPIKIRIDNPPDSDDDTTQNMVQSMRSVNPIVLDKSSVIRQNLLGPLSFDDLYYT</sequence>
<evidence type="ECO:0000313" key="2">
    <source>
        <dbReference type="EMBL" id="VDM49494.1"/>
    </source>
</evidence>
<gene>
    <name evidence="2" type="ORF">TCNE_LOCUS18173</name>
</gene>
<accession>A0A183VBQ3</accession>
<reference evidence="4" key="1">
    <citation type="submission" date="2016-06" db="UniProtKB">
        <authorList>
            <consortium name="WormBaseParasite"/>
        </authorList>
    </citation>
    <scope>IDENTIFICATION</scope>
</reference>
<keyword evidence="3" id="KW-1185">Reference proteome</keyword>
<organism evidence="3 4">
    <name type="scientific">Toxocara canis</name>
    <name type="common">Canine roundworm</name>
    <dbReference type="NCBI Taxonomy" id="6265"/>
    <lineage>
        <taxon>Eukaryota</taxon>
        <taxon>Metazoa</taxon>
        <taxon>Ecdysozoa</taxon>
        <taxon>Nematoda</taxon>
        <taxon>Chromadorea</taxon>
        <taxon>Rhabditida</taxon>
        <taxon>Spirurina</taxon>
        <taxon>Ascaridomorpha</taxon>
        <taxon>Ascaridoidea</taxon>
        <taxon>Toxocaridae</taxon>
        <taxon>Toxocara</taxon>
    </lineage>
</organism>
<dbReference type="EMBL" id="UYWY01025206">
    <property type="protein sequence ID" value="VDM49494.1"/>
    <property type="molecule type" value="Genomic_DNA"/>
</dbReference>
<evidence type="ECO:0000313" key="3">
    <source>
        <dbReference type="Proteomes" id="UP000050794"/>
    </source>
</evidence>
<name>A0A183VBQ3_TOXCA</name>
<proteinExistence type="predicted"/>
<dbReference type="AlphaFoldDB" id="A0A183VBQ3"/>
<keyword evidence="1" id="KW-1133">Transmembrane helix</keyword>
<evidence type="ECO:0000256" key="1">
    <source>
        <dbReference type="SAM" id="Phobius"/>
    </source>
</evidence>